<proteinExistence type="predicted"/>
<name>A0A2G8RG88_9RHOB</name>
<sequence>MNAAIIPFDFEEQAVRVIMRGEDPWFVAADVCRVLEIGNSRDAVSRLDDDERDTVNLNTVGSTDGIRGNPNATVINESGLYALVLTSRKDAAKRFRKWITSEVLPAIRQHGRYDLVPAAEPEQGQIAGLPIREAELWLQMVREARLTRGTRAALSIWGRSPLPQIGDTAAVDPGEGQAALSHLLAHLGHLIAACRAGQDTTALTEQGLRIEQAGLFVANYALPVFVGSRWAAGAHRAALATLPGVLPVATPRTLASVRTRGVILPWQMIEAEGL</sequence>
<dbReference type="PANTHER" id="PTHR36180">
    <property type="entry name" value="DNA-BINDING PROTEIN-RELATED-RELATED"/>
    <property type="match status" value="1"/>
</dbReference>
<gene>
    <name evidence="2" type="ORF">P775_08445</name>
</gene>
<dbReference type="Pfam" id="PF02498">
    <property type="entry name" value="Bro-N"/>
    <property type="match status" value="1"/>
</dbReference>
<comment type="caution">
    <text evidence="2">The sequence shown here is derived from an EMBL/GenBank/DDBJ whole genome shotgun (WGS) entry which is preliminary data.</text>
</comment>
<dbReference type="EMBL" id="AWWI01000060">
    <property type="protein sequence ID" value="PIL20549.1"/>
    <property type="molecule type" value="Genomic_DNA"/>
</dbReference>
<dbReference type="AlphaFoldDB" id="A0A2G8RG88"/>
<dbReference type="PROSITE" id="PS51750">
    <property type="entry name" value="BRO_N"/>
    <property type="match status" value="1"/>
</dbReference>
<dbReference type="OrthoDB" id="9808959at2"/>
<feature type="domain" description="Bro-N" evidence="1">
    <location>
        <begin position="1"/>
        <end position="111"/>
    </location>
</feature>
<protein>
    <recommendedName>
        <fullName evidence="1">Bro-N domain-containing protein</fullName>
    </recommendedName>
</protein>
<dbReference type="Proteomes" id="UP000231259">
    <property type="component" value="Unassembled WGS sequence"/>
</dbReference>
<keyword evidence="3" id="KW-1185">Reference proteome</keyword>
<evidence type="ECO:0000313" key="3">
    <source>
        <dbReference type="Proteomes" id="UP000231259"/>
    </source>
</evidence>
<dbReference type="RefSeq" id="WP_099910496.1">
    <property type="nucleotide sequence ID" value="NZ_AWWI01000060.1"/>
</dbReference>
<organism evidence="2 3">
    <name type="scientific">Puniceibacterium antarcticum</name>
    <dbReference type="NCBI Taxonomy" id="1206336"/>
    <lineage>
        <taxon>Bacteria</taxon>
        <taxon>Pseudomonadati</taxon>
        <taxon>Pseudomonadota</taxon>
        <taxon>Alphaproteobacteria</taxon>
        <taxon>Rhodobacterales</taxon>
        <taxon>Paracoccaceae</taxon>
        <taxon>Puniceibacterium</taxon>
    </lineage>
</organism>
<dbReference type="SMART" id="SM01040">
    <property type="entry name" value="Bro-N"/>
    <property type="match status" value="1"/>
</dbReference>
<dbReference type="InterPro" id="IPR003497">
    <property type="entry name" value="BRO_N_domain"/>
</dbReference>
<reference evidence="2 3" key="1">
    <citation type="submission" date="2013-09" db="EMBL/GenBank/DDBJ databases">
        <title>Genome sequencing of Phaeobacter antarcticus sp. nov. SM1211.</title>
        <authorList>
            <person name="Zhang X.-Y."/>
            <person name="Liu C."/>
            <person name="Chen X.-L."/>
            <person name="Xie B.-B."/>
            <person name="Qin Q.-L."/>
            <person name="Rong J.-C."/>
            <person name="Zhang Y.-Z."/>
        </authorList>
    </citation>
    <scope>NUCLEOTIDE SEQUENCE [LARGE SCALE GENOMIC DNA]</scope>
    <source>
        <strain evidence="2 3">SM1211</strain>
    </source>
</reference>
<accession>A0A2G8RG88</accession>
<evidence type="ECO:0000313" key="2">
    <source>
        <dbReference type="EMBL" id="PIL20549.1"/>
    </source>
</evidence>
<dbReference type="PANTHER" id="PTHR36180:SF2">
    <property type="entry name" value="BRO FAMILY PROTEIN"/>
    <property type="match status" value="1"/>
</dbReference>
<evidence type="ECO:0000259" key="1">
    <source>
        <dbReference type="PROSITE" id="PS51750"/>
    </source>
</evidence>